<dbReference type="EMBL" id="UINC01171760">
    <property type="protein sequence ID" value="SVD76488.1"/>
    <property type="molecule type" value="Genomic_DNA"/>
</dbReference>
<accession>A0A382Y1V8</accession>
<dbReference type="AlphaFoldDB" id="A0A382Y1V8"/>
<feature type="non-terminal residue" evidence="2">
    <location>
        <position position="1"/>
    </location>
</feature>
<evidence type="ECO:0000256" key="1">
    <source>
        <dbReference type="SAM" id="MobiDB-lite"/>
    </source>
</evidence>
<feature type="region of interest" description="Disordered" evidence="1">
    <location>
        <begin position="19"/>
        <end position="74"/>
    </location>
</feature>
<evidence type="ECO:0000313" key="2">
    <source>
        <dbReference type="EMBL" id="SVD76488.1"/>
    </source>
</evidence>
<protein>
    <submittedName>
        <fullName evidence="2">Uncharacterized protein</fullName>
    </submittedName>
</protein>
<proteinExistence type="predicted"/>
<name>A0A382Y1V8_9ZZZZ</name>
<organism evidence="2">
    <name type="scientific">marine metagenome</name>
    <dbReference type="NCBI Taxonomy" id="408172"/>
    <lineage>
        <taxon>unclassified sequences</taxon>
        <taxon>metagenomes</taxon>
        <taxon>ecological metagenomes</taxon>
    </lineage>
</organism>
<feature type="compositionally biased region" description="Basic residues" evidence="1">
    <location>
        <begin position="23"/>
        <end position="33"/>
    </location>
</feature>
<gene>
    <name evidence="2" type="ORF">METZ01_LOCUS429342</name>
</gene>
<sequence length="74" mass="8173">HRQPLRPDPICVVPKMLAPGRGQSKRQGVHHRNQNPARRGLEKIGGLYGRISPSQQMGDAVPTPRQSDMIALQS</sequence>
<reference evidence="2" key="1">
    <citation type="submission" date="2018-05" db="EMBL/GenBank/DDBJ databases">
        <authorList>
            <person name="Lanie J.A."/>
            <person name="Ng W.-L."/>
            <person name="Kazmierczak K.M."/>
            <person name="Andrzejewski T.M."/>
            <person name="Davidsen T.M."/>
            <person name="Wayne K.J."/>
            <person name="Tettelin H."/>
            <person name="Glass J.I."/>
            <person name="Rusch D."/>
            <person name="Podicherti R."/>
            <person name="Tsui H.-C.T."/>
            <person name="Winkler M.E."/>
        </authorList>
    </citation>
    <scope>NUCLEOTIDE SEQUENCE</scope>
</reference>